<reference evidence="1 2" key="1">
    <citation type="journal article" date="2018" name="Int. J. Syst. Evol. Microbiol.">
        <title>Adhaeribacter swui sp. nov., isolated from wet mud.</title>
        <authorList>
            <person name="Kim D.U."/>
            <person name="Kim K.W."/>
            <person name="Kang M.S."/>
            <person name="Kim J.Y."/>
            <person name="Jang J.H."/>
            <person name="Kim M.K."/>
        </authorList>
    </citation>
    <scope>NUCLEOTIDE SEQUENCE [LARGE SCALE GENOMIC DNA]</scope>
    <source>
        <strain evidence="1 2">KCTC 52873</strain>
    </source>
</reference>
<name>A0A7G7G4S6_9BACT</name>
<keyword evidence="2" id="KW-1185">Reference proteome</keyword>
<evidence type="ECO:0000313" key="1">
    <source>
        <dbReference type="EMBL" id="QNF32160.1"/>
    </source>
</evidence>
<protein>
    <submittedName>
        <fullName evidence="1">Uncharacterized protein</fullName>
    </submittedName>
</protein>
<proteinExistence type="predicted"/>
<dbReference type="AlphaFoldDB" id="A0A7G7G4S6"/>
<evidence type="ECO:0000313" key="2">
    <source>
        <dbReference type="Proteomes" id="UP000515237"/>
    </source>
</evidence>
<dbReference type="RefSeq" id="WP_185272941.1">
    <property type="nucleotide sequence ID" value="NZ_CP055156.1"/>
</dbReference>
<dbReference type="KEGG" id="aswu:HUW51_05230"/>
<gene>
    <name evidence="1" type="ORF">HUW51_05230</name>
</gene>
<sequence length="99" mass="11123">MIQGIAQKATNQEFRLYSMGSLEEFAQSVKKQRAENPAGEKGIVRQMAAKSVYVFDVYHAAPALSQCALPKPHLANWGIVPYIFCKITSYLGWAKNYPR</sequence>
<organism evidence="1 2">
    <name type="scientific">Adhaeribacter swui</name>
    <dbReference type="NCBI Taxonomy" id="2086471"/>
    <lineage>
        <taxon>Bacteria</taxon>
        <taxon>Pseudomonadati</taxon>
        <taxon>Bacteroidota</taxon>
        <taxon>Cytophagia</taxon>
        <taxon>Cytophagales</taxon>
        <taxon>Hymenobacteraceae</taxon>
        <taxon>Adhaeribacter</taxon>
    </lineage>
</organism>
<accession>A0A7G7G4S6</accession>
<dbReference type="EMBL" id="CP055156">
    <property type="protein sequence ID" value="QNF32160.1"/>
    <property type="molecule type" value="Genomic_DNA"/>
</dbReference>
<dbReference type="Proteomes" id="UP000515237">
    <property type="component" value="Chromosome"/>
</dbReference>